<dbReference type="SUPFAM" id="SSF81901">
    <property type="entry name" value="HCP-like"/>
    <property type="match status" value="1"/>
</dbReference>
<dbReference type="PANTHER" id="PTHR46430">
    <property type="entry name" value="PROTEIN SKT5-RELATED"/>
    <property type="match status" value="1"/>
</dbReference>
<evidence type="ECO:0000313" key="2">
    <source>
        <dbReference type="Proteomes" id="UP001548189"/>
    </source>
</evidence>
<proteinExistence type="predicted"/>
<dbReference type="Pfam" id="PF08238">
    <property type="entry name" value="Sel1"/>
    <property type="match status" value="4"/>
</dbReference>
<gene>
    <name evidence="1" type="ORF">ABVT43_07460</name>
</gene>
<reference evidence="1 2" key="1">
    <citation type="submission" date="2024-06" db="EMBL/GenBank/DDBJ databases">
        <authorList>
            <person name="Li F."/>
        </authorList>
    </citation>
    <scope>NUCLEOTIDE SEQUENCE [LARGE SCALE GENOMIC DNA]</scope>
    <source>
        <strain evidence="1 2">GXAS 311</strain>
    </source>
</reference>
<dbReference type="InterPro" id="IPR051726">
    <property type="entry name" value="Chitin_Synth_Reg"/>
</dbReference>
<dbReference type="Gene3D" id="1.25.40.10">
    <property type="entry name" value="Tetratricopeptide repeat domain"/>
    <property type="match status" value="3"/>
</dbReference>
<evidence type="ECO:0000313" key="1">
    <source>
        <dbReference type="EMBL" id="MET1254957.1"/>
    </source>
</evidence>
<sequence length="284" mass="32414">MIYRQSNKRNGTFSRKPDLSAKYVCAIHASAIHASAMHVLIYFTLALLLSLSSLTIQAQSAPQPALKQQIKKINHAKDEFFNGRLKQAQQLLLPLAQAGHAEAQYYLALTYRQESQDLNNQELIFNYLLNSAQQHFIPAMWELGQAYENGIGIESDLIAATDWYRLSAQLEDKSPEDILFITNNNNAQSEKKSYSEIIEELELIAQKGDTESQVRLAAIYDTGIEQFRNSQKAFKWYHTAAETGHQYAQFMLGYFYCRGIGTQVDKKQANSWLEKSKRQSRCTQ</sequence>
<dbReference type="Proteomes" id="UP001548189">
    <property type="component" value="Unassembled WGS sequence"/>
</dbReference>
<accession>A0ABV2BSP0</accession>
<dbReference type="EMBL" id="JBEVCJ010000006">
    <property type="protein sequence ID" value="MET1254957.1"/>
    <property type="molecule type" value="Genomic_DNA"/>
</dbReference>
<comment type="caution">
    <text evidence="1">The sequence shown here is derived from an EMBL/GenBank/DDBJ whole genome shotgun (WGS) entry which is preliminary data.</text>
</comment>
<organism evidence="1 2">
    <name type="scientific">Aliikangiella maris</name>
    <dbReference type="NCBI Taxonomy" id="3162458"/>
    <lineage>
        <taxon>Bacteria</taxon>
        <taxon>Pseudomonadati</taxon>
        <taxon>Pseudomonadota</taxon>
        <taxon>Gammaproteobacteria</taxon>
        <taxon>Oceanospirillales</taxon>
        <taxon>Pleioneaceae</taxon>
        <taxon>Aliikangiella</taxon>
    </lineage>
</organism>
<dbReference type="InterPro" id="IPR006597">
    <property type="entry name" value="Sel1-like"/>
</dbReference>
<keyword evidence="2" id="KW-1185">Reference proteome</keyword>
<dbReference type="PANTHER" id="PTHR46430:SF1">
    <property type="entry name" value="CHITIN SYNTHASE REGULATOR SKT5-RELATED"/>
    <property type="match status" value="1"/>
</dbReference>
<dbReference type="SMART" id="SM00671">
    <property type="entry name" value="SEL1"/>
    <property type="match status" value="4"/>
</dbReference>
<protein>
    <submittedName>
        <fullName evidence="1">Tetratricopeptide repeat protein</fullName>
    </submittedName>
</protein>
<dbReference type="InterPro" id="IPR011990">
    <property type="entry name" value="TPR-like_helical_dom_sf"/>
</dbReference>
<name>A0ABV2BSP0_9GAMM</name>